<dbReference type="Proteomes" id="UP000215459">
    <property type="component" value="Unassembled WGS sequence"/>
</dbReference>
<dbReference type="CDD" id="cd03221">
    <property type="entry name" value="ABCF_EF-3"/>
    <property type="match status" value="2"/>
</dbReference>
<dbReference type="Gene3D" id="3.40.50.300">
    <property type="entry name" value="P-loop containing nucleotide triphosphate hydrolases"/>
    <property type="match status" value="2"/>
</dbReference>
<dbReference type="RefSeq" id="WP_094265175.1">
    <property type="nucleotide sequence ID" value="NZ_NOWF01000008.1"/>
</dbReference>
<dbReference type="Pfam" id="PF00005">
    <property type="entry name" value="ABC_tran"/>
    <property type="match status" value="2"/>
</dbReference>
<keyword evidence="4" id="KW-0175">Coiled coil</keyword>
<organism evidence="6 7">
    <name type="scientific">Paludifilum halophilum</name>
    <dbReference type="NCBI Taxonomy" id="1642702"/>
    <lineage>
        <taxon>Bacteria</taxon>
        <taxon>Bacillati</taxon>
        <taxon>Bacillota</taxon>
        <taxon>Bacilli</taxon>
        <taxon>Bacillales</taxon>
        <taxon>Thermoactinomycetaceae</taxon>
        <taxon>Paludifilum</taxon>
    </lineage>
</organism>
<dbReference type="PANTHER" id="PTHR42855">
    <property type="entry name" value="ABC TRANSPORTER ATP-BINDING SUBUNIT"/>
    <property type="match status" value="1"/>
</dbReference>
<dbReference type="GO" id="GO:0016887">
    <property type="term" value="F:ATP hydrolysis activity"/>
    <property type="evidence" value="ECO:0007669"/>
    <property type="project" value="InterPro"/>
</dbReference>
<gene>
    <name evidence="6" type="ORF">CHM34_13665</name>
</gene>
<feature type="coiled-coil region" evidence="4">
    <location>
        <begin position="241"/>
        <end position="271"/>
    </location>
</feature>
<evidence type="ECO:0000256" key="1">
    <source>
        <dbReference type="ARBA" id="ARBA00022737"/>
    </source>
</evidence>
<protein>
    <submittedName>
        <fullName evidence="6">ABC transporter ATP-binding protein</fullName>
    </submittedName>
</protein>
<dbReference type="AlphaFoldDB" id="A0A235B3U7"/>
<dbReference type="InterPro" id="IPR051309">
    <property type="entry name" value="ABCF_ATPase"/>
</dbReference>
<dbReference type="SMART" id="SM00382">
    <property type="entry name" value="AAA"/>
    <property type="match status" value="2"/>
</dbReference>
<feature type="domain" description="ABC transporter" evidence="5">
    <location>
        <begin position="2"/>
        <end position="252"/>
    </location>
</feature>
<dbReference type="InterPro" id="IPR032781">
    <property type="entry name" value="ABC_tran_Xtn"/>
</dbReference>
<evidence type="ECO:0000256" key="2">
    <source>
        <dbReference type="ARBA" id="ARBA00022741"/>
    </source>
</evidence>
<dbReference type="FunFam" id="3.40.50.300:FF:000070">
    <property type="entry name" value="Putative ABC transporter ATP-binding component"/>
    <property type="match status" value="1"/>
</dbReference>
<comment type="caution">
    <text evidence="6">The sequence shown here is derived from an EMBL/GenBank/DDBJ whole genome shotgun (WGS) entry which is preliminary data.</text>
</comment>
<dbReference type="SUPFAM" id="SSF52540">
    <property type="entry name" value="P-loop containing nucleoside triphosphate hydrolases"/>
    <property type="match status" value="2"/>
</dbReference>
<sequence length="538" mass="60843">MISVHNVGLRFGGQKLFEDVNIKFTPGNCYGLIGANGAGKSTFLKILAGEVEPNTGEVSITPGERLAVLKQDHFRYEEYEVLDTVIMGHERLYEIMKEKDALYAKPDFSDEDGIRASELEAEFAELNGWEAESEAAVLLSGLGISEELHSKKMKDLDGNEKVKILLAQALFGQPDILLLDEPTNHLDIRAIRWLEEFLLNFENTVIVVSHDRHFLNKVCTHMADIDFGEIKLYVGNYDFWYESSQLSLQMAREKNKKIEEKRKQLQNFIARFSSNASKAKQATSRKKLLEKLTLEDIQPSSRRYPFIKFQPDREAGNDLLKVENLSKTVDGEKVLDDLSFTVNKGDRIAFVGPGELAKTTLFQILMGETDPDSGSYTWGVTTSQSYFPKDNSAYFDGVDLNLIDWLRQYSEDQSETFIRGFLGRMLFSGDEAKKQAKVLSGGEKVRCMLARMMLSGANVLLLDEPTNHLDMESITALNKGLEEFPGTILLVSHDHQLIQTVANRIMEVTPGGLVDKVTTYDEYLDDEALQEKVHRMYE</sequence>
<keyword evidence="3 6" id="KW-0067">ATP-binding</keyword>
<dbReference type="PROSITE" id="PS50893">
    <property type="entry name" value="ABC_TRANSPORTER_2"/>
    <property type="match status" value="2"/>
</dbReference>
<proteinExistence type="predicted"/>
<dbReference type="InterPro" id="IPR003439">
    <property type="entry name" value="ABC_transporter-like_ATP-bd"/>
</dbReference>
<reference evidence="6 7" key="1">
    <citation type="submission" date="2017-07" db="EMBL/GenBank/DDBJ databases">
        <title>The genome sequence of Paludifilum halophilum highlights mechanisms for microbial adaptation to high salt environemnts.</title>
        <authorList>
            <person name="Belbahri L."/>
        </authorList>
    </citation>
    <scope>NUCLEOTIDE SEQUENCE [LARGE SCALE GENOMIC DNA]</scope>
    <source>
        <strain evidence="6 7">DSM 102817</strain>
    </source>
</reference>
<keyword evidence="1" id="KW-0677">Repeat</keyword>
<dbReference type="Pfam" id="PF12848">
    <property type="entry name" value="ABC_tran_Xtn"/>
    <property type="match status" value="1"/>
</dbReference>
<evidence type="ECO:0000259" key="5">
    <source>
        <dbReference type="PROSITE" id="PS50893"/>
    </source>
</evidence>
<dbReference type="GO" id="GO:0005524">
    <property type="term" value="F:ATP binding"/>
    <property type="evidence" value="ECO:0007669"/>
    <property type="project" value="UniProtKB-KW"/>
</dbReference>
<evidence type="ECO:0000256" key="4">
    <source>
        <dbReference type="SAM" id="Coils"/>
    </source>
</evidence>
<name>A0A235B3U7_9BACL</name>
<keyword evidence="2" id="KW-0547">Nucleotide-binding</keyword>
<evidence type="ECO:0000313" key="7">
    <source>
        <dbReference type="Proteomes" id="UP000215459"/>
    </source>
</evidence>
<dbReference type="InterPro" id="IPR027417">
    <property type="entry name" value="P-loop_NTPase"/>
</dbReference>
<dbReference type="InterPro" id="IPR003593">
    <property type="entry name" value="AAA+_ATPase"/>
</dbReference>
<keyword evidence="7" id="KW-1185">Reference proteome</keyword>
<evidence type="ECO:0000256" key="3">
    <source>
        <dbReference type="ARBA" id="ARBA00022840"/>
    </source>
</evidence>
<dbReference type="FunFam" id="3.40.50.300:FF:000011">
    <property type="entry name" value="Putative ABC transporter ATP-binding component"/>
    <property type="match status" value="1"/>
</dbReference>
<dbReference type="OrthoDB" id="9762369at2"/>
<feature type="domain" description="ABC transporter" evidence="5">
    <location>
        <begin position="320"/>
        <end position="535"/>
    </location>
</feature>
<accession>A0A235B3U7</accession>
<evidence type="ECO:0000313" key="6">
    <source>
        <dbReference type="EMBL" id="OYD06978.1"/>
    </source>
</evidence>
<dbReference type="PANTHER" id="PTHR42855:SF2">
    <property type="entry name" value="DRUG RESISTANCE ABC TRANSPORTER,ATP-BINDING PROTEIN"/>
    <property type="match status" value="1"/>
</dbReference>
<dbReference type="EMBL" id="NOWF01000008">
    <property type="protein sequence ID" value="OYD06978.1"/>
    <property type="molecule type" value="Genomic_DNA"/>
</dbReference>